<dbReference type="InterPro" id="IPR029063">
    <property type="entry name" value="SAM-dependent_MTases_sf"/>
</dbReference>
<dbReference type="InterPro" id="IPR004556">
    <property type="entry name" value="HemK-like"/>
</dbReference>
<dbReference type="OrthoDB" id="9800643at2"/>
<dbReference type="FunFam" id="1.10.8.10:FF:000032">
    <property type="entry name" value="Release factor glutamine methyltransferase"/>
    <property type="match status" value="1"/>
</dbReference>
<sequence length="278" mass="31720">MTYLEWLKQASLSLNESESPKRDAEILLGFVTNKTRTFLMAFCETELTQQELDLLDTYLKRRQEGEPIAYITGMKEFWSLKFQVSPSTLIPRPDTEKLVEIALEYLPKVPCEVLDLGTGTGAITIAMATERQDCLFTAVEKSEQALHLAQNNAKHNGVNNAYFLLGNWYKSLKGRKFSMIVSNPPYIDENDIHLSQGDVRFEPRSALVADDQGLADIKLIVEGATKHLNQYGWLLIEHGWQQGEDVRTIFKQNNFQLVETHTDYSGNDRVTVGRWFKP</sequence>
<dbReference type="Pfam" id="PF17827">
    <property type="entry name" value="PrmC_N"/>
    <property type="match status" value="1"/>
</dbReference>
<dbReference type="Pfam" id="PF05175">
    <property type="entry name" value="MTS"/>
    <property type="match status" value="1"/>
</dbReference>
<accession>A0A0A7S072</accession>
<keyword evidence="3 5" id="KW-0949">S-adenosyl-L-methionine</keyword>
<dbReference type="InterPro" id="IPR040758">
    <property type="entry name" value="PrmC_N"/>
</dbReference>
<proteinExistence type="inferred from homology"/>
<protein>
    <recommendedName>
        <fullName evidence="5">Release factor glutamine methyltransferase</fullName>
        <shortName evidence="5">RF MTase</shortName>
        <ecNumber evidence="5">2.1.1.297</ecNumber>
    </recommendedName>
    <alternativeName>
        <fullName evidence="5">N5-glutamine methyltransferase PrmC</fullName>
    </alternativeName>
    <alternativeName>
        <fullName evidence="5">Protein-(glutamine-N5) MTase PrmC</fullName>
    </alternativeName>
    <alternativeName>
        <fullName evidence="5">Protein-glutamine N-methyltransferase PrmC</fullName>
    </alternativeName>
</protein>
<evidence type="ECO:0000313" key="9">
    <source>
        <dbReference type="Proteomes" id="UP000030901"/>
    </source>
</evidence>
<dbReference type="PROSITE" id="PS00092">
    <property type="entry name" value="N6_MTASE"/>
    <property type="match status" value="1"/>
</dbReference>
<feature type="binding site" evidence="5">
    <location>
        <position position="183"/>
    </location>
    <ligand>
        <name>S-adenosyl-L-methionine</name>
        <dbReference type="ChEBI" id="CHEBI:59789"/>
    </ligand>
</feature>
<feature type="domain" description="Release factor glutamine methyltransferase N-terminal" evidence="7">
    <location>
        <begin position="5"/>
        <end position="73"/>
    </location>
</feature>
<dbReference type="Gene3D" id="3.40.50.150">
    <property type="entry name" value="Vaccinia Virus protein VP39"/>
    <property type="match status" value="1"/>
</dbReference>
<feature type="domain" description="Methyltransferase small" evidence="6">
    <location>
        <begin position="103"/>
        <end position="193"/>
    </location>
</feature>
<dbReference type="InterPro" id="IPR019874">
    <property type="entry name" value="RF_methyltr_PrmC"/>
</dbReference>
<dbReference type="KEGG" id="fpp:FPB0191_01090"/>
<dbReference type="InterPro" id="IPR050320">
    <property type="entry name" value="N5-glutamine_MTase"/>
</dbReference>
<dbReference type="Proteomes" id="UP000030901">
    <property type="component" value="Chromosome"/>
</dbReference>
<comment type="catalytic activity">
    <reaction evidence="4 5">
        <text>L-glutaminyl-[peptide chain release factor] + S-adenosyl-L-methionine = N(5)-methyl-L-glutaminyl-[peptide chain release factor] + S-adenosyl-L-homocysteine + H(+)</text>
        <dbReference type="Rhea" id="RHEA:42896"/>
        <dbReference type="Rhea" id="RHEA-COMP:10271"/>
        <dbReference type="Rhea" id="RHEA-COMP:10272"/>
        <dbReference type="ChEBI" id="CHEBI:15378"/>
        <dbReference type="ChEBI" id="CHEBI:30011"/>
        <dbReference type="ChEBI" id="CHEBI:57856"/>
        <dbReference type="ChEBI" id="CHEBI:59789"/>
        <dbReference type="ChEBI" id="CHEBI:61891"/>
        <dbReference type="EC" id="2.1.1.297"/>
    </reaction>
</comment>
<comment type="function">
    <text evidence="5">Methylates the class 1 translation termination release factors RF1/PrfA and RF2/PrfB on the glutamine residue of the universally conserved GGQ motif.</text>
</comment>
<evidence type="ECO:0000256" key="5">
    <source>
        <dbReference type="HAMAP-Rule" id="MF_02126"/>
    </source>
</evidence>
<evidence type="ECO:0000259" key="6">
    <source>
        <dbReference type="Pfam" id="PF05175"/>
    </source>
</evidence>
<dbReference type="EC" id="2.1.1.297" evidence="5"/>
<dbReference type="SUPFAM" id="SSF53335">
    <property type="entry name" value="S-adenosyl-L-methionine-dependent methyltransferases"/>
    <property type="match status" value="1"/>
</dbReference>
<dbReference type="PANTHER" id="PTHR18895">
    <property type="entry name" value="HEMK METHYLTRANSFERASE"/>
    <property type="match status" value="1"/>
</dbReference>
<feature type="binding site" evidence="5">
    <location>
        <begin position="117"/>
        <end position="121"/>
    </location>
    <ligand>
        <name>S-adenosyl-L-methionine</name>
        <dbReference type="ChEBI" id="CHEBI:59789"/>
    </ligand>
</feature>
<dbReference type="EMBL" id="CP009056">
    <property type="protein sequence ID" value="AJA44914.1"/>
    <property type="molecule type" value="Genomic_DNA"/>
</dbReference>
<evidence type="ECO:0000256" key="1">
    <source>
        <dbReference type="ARBA" id="ARBA00022603"/>
    </source>
</evidence>
<organism evidence="8 9">
    <name type="scientific">Frischella perrara</name>
    <dbReference type="NCBI Taxonomy" id="1267021"/>
    <lineage>
        <taxon>Bacteria</taxon>
        <taxon>Pseudomonadati</taxon>
        <taxon>Pseudomonadota</taxon>
        <taxon>Gammaproteobacteria</taxon>
        <taxon>Orbales</taxon>
        <taxon>Orbaceae</taxon>
        <taxon>Frischella</taxon>
    </lineage>
</organism>
<dbReference type="HOGENOM" id="CLU_018398_3_0_6"/>
<dbReference type="FunFam" id="3.40.50.150:FF:000053">
    <property type="entry name" value="Release factor glutamine methyltransferase"/>
    <property type="match status" value="1"/>
</dbReference>
<dbReference type="GO" id="GO:0003676">
    <property type="term" value="F:nucleic acid binding"/>
    <property type="evidence" value="ECO:0007669"/>
    <property type="project" value="InterPro"/>
</dbReference>
<evidence type="ECO:0000256" key="3">
    <source>
        <dbReference type="ARBA" id="ARBA00022691"/>
    </source>
</evidence>
<dbReference type="InterPro" id="IPR002052">
    <property type="entry name" value="DNA_methylase_N6_adenine_CS"/>
</dbReference>
<dbReference type="STRING" id="1267021.FPB0191_01090"/>
<dbReference type="CDD" id="cd02440">
    <property type="entry name" value="AdoMet_MTases"/>
    <property type="match status" value="1"/>
</dbReference>
<dbReference type="HAMAP" id="MF_02126">
    <property type="entry name" value="RF_methyltr_PrmC"/>
    <property type="match status" value="1"/>
</dbReference>
<feature type="binding site" evidence="5">
    <location>
        <position position="168"/>
    </location>
    <ligand>
        <name>S-adenosyl-L-methionine</name>
        <dbReference type="ChEBI" id="CHEBI:59789"/>
    </ligand>
</feature>
<feature type="binding site" evidence="5">
    <location>
        <begin position="183"/>
        <end position="186"/>
    </location>
    <ligand>
        <name>substrate</name>
    </ligand>
</feature>
<dbReference type="Gene3D" id="1.10.8.10">
    <property type="entry name" value="DNA helicase RuvA subunit, C-terminal domain"/>
    <property type="match status" value="1"/>
</dbReference>
<dbReference type="InterPro" id="IPR007848">
    <property type="entry name" value="Small_mtfrase_dom"/>
</dbReference>
<dbReference type="PANTHER" id="PTHR18895:SF74">
    <property type="entry name" value="MTRF1L RELEASE FACTOR GLUTAMINE METHYLTRANSFERASE"/>
    <property type="match status" value="1"/>
</dbReference>
<evidence type="ECO:0000313" key="8">
    <source>
        <dbReference type="EMBL" id="AJA44914.1"/>
    </source>
</evidence>
<dbReference type="GO" id="GO:0102559">
    <property type="term" value="F:peptide chain release factor N(5)-glutamine methyltransferase activity"/>
    <property type="evidence" value="ECO:0007669"/>
    <property type="project" value="UniProtKB-EC"/>
</dbReference>
<dbReference type="RefSeq" id="WP_039104520.1">
    <property type="nucleotide sequence ID" value="NZ_CALYQC010000054.1"/>
</dbReference>
<name>A0A0A7S072_FRIPE</name>
<comment type="similarity">
    <text evidence="5">Belongs to the protein N5-glutamine methyltransferase family. PrmC subfamily.</text>
</comment>
<dbReference type="NCBIfam" id="TIGR00536">
    <property type="entry name" value="hemK_fam"/>
    <property type="match status" value="1"/>
</dbReference>
<dbReference type="AlphaFoldDB" id="A0A0A7S072"/>
<dbReference type="NCBIfam" id="TIGR03534">
    <property type="entry name" value="RF_mod_PrmC"/>
    <property type="match status" value="1"/>
</dbReference>
<evidence type="ECO:0000256" key="2">
    <source>
        <dbReference type="ARBA" id="ARBA00022679"/>
    </source>
</evidence>
<feature type="binding site" evidence="5">
    <location>
        <position position="140"/>
    </location>
    <ligand>
        <name>S-adenosyl-L-methionine</name>
        <dbReference type="ChEBI" id="CHEBI:59789"/>
    </ligand>
</feature>
<keyword evidence="2 5" id="KW-0808">Transferase</keyword>
<reference evidence="8 9" key="1">
    <citation type="journal article" date="2014" name="Appl. Environ. Microbiol.">
        <title>Gut symbionts from distinct hosts exhibit genotoxic activity via divergent colibactin biosynthetic pathways.</title>
        <authorList>
            <person name="Engel P."/>
            <person name="Vizcaino M.I."/>
            <person name="Crawford J.M."/>
        </authorList>
    </citation>
    <scope>NUCLEOTIDE SEQUENCE [LARGE SCALE GENOMIC DNA]</scope>
    <source>
        <strain evidence="8 9">PEB0191</strain>
    </source>
</reference>
<keyword evidence="1 5" id="KW-0489">Methyltransferase</keyword>
<evidence type="ECO:0000256" key="4">
    <source>
        <dbReference type="ARBA" id="ARBA00048391"/>
    </source>
</evidence>
<keyword evidence="9" id="KW-1185">Reference proteome</keyword>
<gene>
    <name evidence="5" type="primary">prmC</name>
    <name evidence="8" type="ORF">FPB0191_01090</name>
</gene>
<dbReference type="GO" id="GO:0032259">
    <property type="term" value="P:methylation"/>
    <property type="evidence" value="ECO:0007669"/>
    <property type="project" value="UniProtKB-KW"/>
</dbReference>
<evidence type="ECO:0000259" key="7">
    <source>
        <dbReference type="Pfam" id="PF17827"/>
    </source>
</evidence>